<proteinExistence type="predicted"/>
<reference evidence="2" key="1">
    <citation type="journal article" date="2015" name="Nature">
        <title>Complex archaea that bridge the gap between prokaryotes and eukaryotes.</title>
        <authorList>
            <person name="Spang A."/>
            <person name="Saw J.H."/>
            <person name="Jorgensen S.L."/>
            <person name="Zaremba-Niedzwiedzka K."/>
            <person name="Martijn J."/>
            <person name="Lind A.E."/>
            <person name="van Eijk R."/>
            <person name="Schleper C."/>
            <person name="Guy L."/>
            <person name="Ettema T.J."/>
        </authorList>
    </citation>
    <scope>NUCLEOTIDE SEQUENCE</scope>
</reference>
<protein>
    <submittedName>
        <fullName evidence="2">Uncharacterized protein</fullName>
    </submittedName>
</protein>
<feature type="region of interest" description="Disordered" evidence="1">
    <location>
        <begin position="1"/>
        <end position="23"/>
    </location>
</feature>
<comment type="caution">
    <text evidence="2">The sequence shown here is derived from an EMBL/GenBank/DDBJ whole genome shotgun (WGS) entry which is preliminary data.</text>
</comment>
<dbReference type="EMBL" id="LAZR01032930">
    <property type="protein sequence ID" value="KKL49519.1"/>
    <property type="molecule type" value="Genomic_DNA"/>
</dbReference>
<evidence type="ECO:0000313" key="2">
    <source>
        <dbReference type="EMBL" id="KKL49519.1"/>
    </source>
</evidence>
<accession>A0A0F9CK60</accession>
<gene>
    <name evidence="2" type="ORF">LCGC14_2314660</name>
</gene>
<name>A0A0F9CK60_9ZZZZ</name>
<organism evidence="2">
    <name type="scientific">marine sediment metagenome</name>
    <dbReference type="NCBI Taxonomy" id="412755"/>
    <lineage>
        <taxon>unclassified sequences</taxon>
        <taxon>metagenomes</taxon>
        <taxon>ecological metagenomes</taxon>
    </lineage>
</organism>
<dbReference type="AlphaFoldDB" id="A0A0F9CK60"/>
<sequence>MAHTISGLKITDEDGDTLTVERDENPHYPILIVRDGPEEQASVYLDREDAKAWIEGVRP</sequence>
<evidence type="ECO:0000256" key="1">
    <source>
        <dbReference type="SAM" id="MobiDB-lite"/>
    </source>
</evidence>